<gene>
    <name evidence="1 3 4" type="ORF">SRAE_1000102600</name>
</gene>
<accession>A0A090KZB7</accession>
<reference evidence="1 2" key="1">
    <citation type="submission" date="2014-09" db="EMBL/GenBank/DDBJ databases">
        <authorList>
            <person name="Martin A.A."/>
        </authorList>
    </citation>
    <scope>NUCLEOTIDE SEQUENCE</scope>
    <source>
        <strain evidence="2">ED321</strain>
        <strain evidence="1">ED321 Heterogonic</strain>
    </source>
</reference>
<dbReference type="WBParaSite" id="SRAE_1000102600.1">
    <property type="protein sequence ID" value="SRAE_1000102600.1"/>
    <property type="gene ID" value="WBGene00257626"/>
</dbReference>
<sequence>MLNNWKGKFKLRYCNEIVIRFKPTTNEFSFLTISYNGDNFLAHGCPTETFLGYNDDIKYITDKYVLEKGIKHSMQDQSYILIPIFPRKPNDTFFVCGTLKQPSQDDLHFGFKLKDDAYFFYYYLKEKSLDVLDPFCKNNDNMYHTFNYLHYNYKFEKIKMTEINASDELYYGSKTVGYNFKDFTDSNYDKKVDIIPLILITKLLMTEIFLLNVVLI</sequence>
<dbReference type="CTD" id="36375121"/>
<dbReference type="WormBase" id="SRAE_1000102600">
    <property type="protein sequence ID" value="SRP11072"/>
    <property type="gene ID" value="WBGene00257626"/>
</dbReference>
<proteinExistence type="predicted"/>
<organism evidence="1">
    <name type="scientific">Strongyloides ratti</name>
    <name type="common">Parasitic roundworm</name>
    <dbReference type="NCBI Taxonomy" id="34506"/>
    <lineage>
        <taxon>Eukaryota</taxon>
        <taxon>Metazoa</taxon>
        <taxon>Ecdysozoa</taxon>
        <taxon>Nematoda</taxon>
        <taxon>Chromadorea</taxon>
        <taxon>Rhabditida</taxon>
        <taxon>Tylenchina</taxon>
        <taxon>Panagrolaimomorpha</taxon>
        <taxon>Strongyloidoidea</taxon>
        <taxon>Strongyloididae</taxon>
        <taxon>Strongyloides</taxon>
    </lineage>
</organism>
<reference evidence="3" key="2">
    <citation type="submission" date="2020-12" db="UniProtKB">
        <authorList>
            <consortium name="WormBaseParasite"/>
        </authorList>
    </citation>
    <scope>IDENTIFICATION</scope>
</reference>
<dbReference type="GeneID" id="36375121"/>
<keyword evidence="2" id="KW-1185">Reference proteome</keyword>
<name>A0A090KZB7_STRRB</name>
<dbReference type="RefSeq" id="XP_024501958.1">
    <property type="nucleotide sequence ID" value="XM_024647929.1"/>
</dbReference>
<evidence type="ECO:0000313" key="2">
    <source>
        <dbReference type="Proteomes" id="UP000035682"/>
    </source>
</evidence>
<dbReference type="AlphaFoldDB" id="A0A090KZB7"/>
<evidence type="ECO:0000313" key="1">
    <source>
        <dbReference type="EMBL" id="CEF62756.1"/>
    </source>
</evidence>
<evidence type="ECO:0000313" key="3">
    <source>
        <dbReference type="WBParaSite" id="SRAE_1000102600.1"/>
    </source>
</evidence>
<dbReference type="EMBL" id="LN609528">
    <property type="protein sequence ID" value="CEF62756.1"/>
    <property type="molecule type" value="Genomic_DNA"/>
</dbReference>
<dbReference type="Proteomes" id="UP000035682">
    <property type="component" value="Unplaced"/>
</dbReference>
<evidence type="ECO:0000313" key="4">
    <source>
        <dbReference type="WormBase" id="SRAE_1000102600"/>
    </source>
</evidence>
<protein>
    <submittedName>
        <fullName evidence="1 3">Uncharacterized protein</fullName>
    </submittedName>
</protein>